<dbReference type="SUPFAM" id="SSF48371">
    <property type="entry name" value="ARM repeat"/>
    <property type="match status" value="1"/>
</dbReference>
<dbReference type="Gene3D" id="3.30.1370.70">
    <property type="entry name" value="Scaffold protein Nfu/NifU, N-terminal domain"/>
    <property type="match status" value="1"/>
</dbReference>
<dbReference type="SUPFAM" id="SSF110836">
    <property type="entry name" value="Hypothetical protein SAV1430"/>
    <property type="match status" value="1"/>
</dbReference>
<dbReference type="InterPro" id="IPR025989">
    <property type="entry name" value="Virulence_F_dom"/>
</dbReference>
<proteinExistence type="predicted"/>
<evidence type="ECO:0000256" key="1">
    <source>
        <dbReference type="ARBA" id="ARBA00045876"/>
    </source>
</evidence>
<comment type="function">
    <text evidence="1">Catalyzes the hydroxylation of the N(6)-(4-aminobutyl)-L-lysine intermediate produced by deoxyhypusine synthase/DHPS on a critical lysine of the eukaryotic translation initiation factor 5A/eIF-5A. This is the second step of the post-translational modification of that lysine into an unusual amino acid residue named hypusine. Hypusination is unique to mature eIF-5A factor and is essential for its function.</text>
</comment>
<evidence type="ECO:0000313" key="3">
    <source>
        <dbReference type="EMBL" id="GEN33579.1"/>
    </source>
</evidence>
<dbReference type="InterPro" id="IPR011989">
    <property type="entry name" value="ARM-like"/>
</dbReference>
<dbReference type="InterPro" id="IPR036498">
    <property type="entry name" value="Nfu/NifU_N_sf"/>
</dbReference>
<dbReference type="SMART" id="SM00932">
    <property type="entry name" value="Nfu_N"/>
    <property type="match status" value="1"/>
</dbReference>
<keyword evidence="4" id="KW-1185">Reference proteome</keyword>
<dbReference type="InterPro" id="IPR014824">
    <property type="entry name" value="Nfu/NifU_N"/>
</dbReference>
<dbReference type="InterPro" id="IPR004155">
    <property type="entry name" value="PBS_lyase_HEAT"/>
</dbReference>
<dbReference type="Proteomes" id="UP000321157">
    <property type="component" value="Unassembled WGS sequence"/>
</dbReference>
<name>A0A511V468_9BACL</name>
<protein>
    <recommendedName>
        <fullName evidence="2">Scaffold protein Nfu/NifU N-terminal domain-containing protein</fullName>
    </recommendedName>
</protein>
<evidence type="ECO:0000259" key="2">
    <source>
        <dbReference type="SMART" id="SM00932"/>
    </source>
</evidence>
<dbReference type="AlphaFoldDB" id="A0A511V468"/>
<comment type="caution">
    <text evidence="3">The sequence shown here is derived from an EMBL/GenBank/DDBJ whole genome shotgun (WGS) entry which is preliminary data.</text>
</comment>
<feature type="domain" description="Scaffold protein Nfu/NifU N-terminal" evidence="2">
    <location>
        <begin position="22"/>
        <end position="106"/>
    </location>
</feature>
<dbReference type="EMBL" id="BJXX01000047">
    <property type="protein sequence ID" value="GEN33579.1"/>
    <property type="molecule type" value="Genomic_DNA"/>
</dbReference>
<sequence>MKHFFPPLIEVRLSCAKMMKIVSVEPTPSPNSMKLNLDEKLPVGVSHNYTPENKRKAPDYIQRLLEIPGVKGVFQVMDFIALERNPKADWRDILAQARGVLGATDEYAREEVSPVKEDAFGEVQVFVQMFRGLPMQIKLEAGGEQKRVGLPERFMKAAMEAQSASQNLVMERKWEDRGVRYGTMEEIGEEVAQEIAAAYDEERLRQLVAQAFVQKEGEGPKEEALSGAAVEGMLDDPDWEKRFAALERMNPTAEDIPVLHKALHDTKTSIRRLAVVYLGMIESKQVLPLLFEALKDKSPVVRRTAGDTLSDLGDPAAIGPMTEALKDSNKLVRWRAARFLYEVGDETALPALRLAQDDPEFEVSLQVKMALERIEGGEAASGTVWQQMTRSRKET</sequence>
<organism evidence="3 4">
    <name type="scientific">Aneurinibacillus danicus</name>
    <dbReference type="NCBI Taxonomy" id="267746"/>
    <lineage>
        <taxon>Bacteria</taxon>
        <taxon>Bacillati</taxon>
        <taxon>Bacillota</taxon>
        <taxon>Bacilli</taxon>
        <taxon>Bacillales</taxon>
        <taxon>Paenibacillaceae</taxon>
        <taxon>Aneurinibacillus group</taxon>
        <taxon>Aneurinibacillus</taxon>
    </lineage>
</organism>
<gene>
    <name evidence="3" type="primary">ypgR</name>
    <name evidence="3" type="ORF">ADA01nite_10390</name>
</gene>
<dbReference type="Pfam" id="PF13646">
    <property type="entry name" value="HEAT_2"/>
    <property type="match status" value="1"/>
</dbReference>
<accession>A0A511V468</accession>
<reference evidence="3 4" key="1">
    <citation type="submission" date="2019-07" db="EMBL/GenBank/DDBJ databases">
        <title>Whole genome shotgun sequence of Aneurinibacillus danicus NBRC 102444.</title>
        <authorList>
            <person name="Hosoyama A."/>
            <person name="Uohara A."/>
            <person name="Ohji S."/>
            <person name="Ichikawa N."/>
        </authorList>
    </citation>
    <scope>NUCLEOTIDE SEQUENCE [LARGE SCALE GENOMIC DNA]</scope>
    <source>
        <strain evidence="3 4">NBRC 102444</strain>
    </source>
</reference>
<dbReference type="PROSITE" id="PS50077">
    <property type="entry name" value="HEAT_REPEAT"/>
    <property type="match status" value="1"/>
</dbReference>
<dbReference type="Pfam" id="PF13769">
    <property type="entry name" value="Virulence_fact"/>
    <property type="match status" value="1"/>
</dbReference>
<dbReference type="PANTHER" id="PTHR12697:SF37">
    <property type="entry name" value="CONSERVED VIRULENCE FACTOR C"/>
    <property type="match status" value="1"/>
</dbReference>
<dbReference type="InterPro" id="IPR016024">
    <property type="entry name" value="ARM-type_fold"/>
</dbReference>
<dbReference type="Pfam" id="PF08712">
    <property type="entry name" value="Nfu_N"/>
    <property type="match status" value="1"/>
</dbReference>
<dbReference type="SMART" id="SM00567">
    <property type="entry name" value="EZ_HEAT"/>
    <property type="match status" value="4"/>
</dbReference>
<dbReference type="InterPro" id="IPR021133">
    <property type="entry name" value="HEAT_type_2"/>
</dbReference>
<evidence type="ECO:0000313" key="4">
    <source>
        <dbReference type="Proteomes" id="UP000321157"/>
    </source>
</evidence>
<dbReference type="GO" id="GO:0016491">
    <property type="term" value="F:oxidoreductase activity"/>
    <property type="evidence" value="ECO:0007669"/>
    <property type="project" value="TreeGrafter"/>
</dbReference>
<dbReference type="PANTHER" id="PTHR12697">
    <property type="entry name" value="PBS LYASE HEAT-LIKE PROTEIN"/>
    <property type="match status" value="1"/>
</dbReference>
<dbReference type="Gene3D" id="1.25.10.10">
    <property type="entry name" value="Leucine-rich Repeat Variant"/>
    <property type="match status" value="1"/>
</dbReference>